<gene>
    <name evidence="2" type="ORF">KQY15_10715</name>
</gene>
<protein>
    <submittedName>
        <fullName evidence="2">DUF3379 domain-containing protein</fullName>
    </submittedName>
</protein>
<comment type="caution">
    <text evidence="2">The sequence shown here is derived from an EMBL/GenBank/DDBJ whole genome shotgun (WGS) entry which is preliminary data.</text>
</comment>
<evidence type="ECO:0000313" key="3">
    <source>
        <dbReference type="Proteomes" id="UP000704611"/>
    </source>
</evidence>
<evidence type="ECO:0000313" key="2">
    <source>
        <dbReference type="EMBL" id="MBV2129565.1"/>
    </source>
</evidence>
<keyword evidence="1" id="KW-0472">Membrane</keyword>
<dbReference type="Proteomes" id="UP000704611">
    <property type="component" value="Unassembled WGS sequence"/>
</dbReference>
<accession>A0ABS6MLE3</accession>
<dbReference type="RefSeq" id="WP_217669190.1">
    <property type="nucleotide sequence ID" value="NZ_JAHRID010000004.1"/>
</dbReference>
<sequence>MTELTLKQALIADPRAQSAELASAVAADPELQQLQRQLLLDQARLKQAFEFTVPASLEINLLRQQMLQSQQTQKRRFSAAIALAASVAFVAGLTLNWFNYGFPEMTLGQHALAHVYHEQPYMAQMQTPQPLSQVNAKLASFGAELTDWQYNIVYANFCDFRGTRSLHLVMQTEHGLATVFFIPDENSLKFEHHFSDELYRGRGLALKNADLVVVSENDDDLQQLPAKLKQQIKFI</sequence>
<organism evidence="2 3">
    <name type="scientific">Arsukibacterium indicum</name>
    <dbReference type="NCBI Taxonomy" id="2848612"/>
    <lineage>
        <taxon>Bacteria</taxon>
        <taxon>Pseudomonadati</taxon>
        <taxon>Pseudomonadota</taxon>
        <taxon>Gammaproteobacteria</taxon>
        <taxon>Chromatiales</taxon>
        <taxon>Chromatiaceae</taxon>
        <taxon>Arsukibacterium</taxon>
    </lineage>
</organism>
<reference evidence="2 3" key="1">
    <citation type="submission" date="2021-06" db="EMBL/GenBank/DDBJ databases">
        <title>Rheinheimera indica sp. nov., isolated from deep-sea sediment.</title>
        <authorList>
            <person name="Wang Z."/>
            <person name="Zhang X.-Y."/>
        </authorList>
    </citation>
    <scope>NUCLEOTIDE SEQUENCE [LARGE SCALE GENOMIC DNA]</scope>
    <source>
        <strain evidence="2 3">SM2107</strain>
    </source>
</reference>
<proteinExistence type="predicted"/>
<keyword evidence="3" id="KW-1185">Reference proteome</keyword>
<evidence type="ECO:0000256" key="1">
    <source>
        <dbReference type="SAM" id="Phobius"/>
    </source>
</evidence>
<keyword evidence="1" id="KW-0812">Transmembrane</keyword>
<dbReference type="InterPro" id="IPR021806">
    <property type="entry name" value="DUF3379"/>
</dbReference>
<keyword evidence="1" id="KW-1133">Transmembrane helix</keyword>
<dbReference type="Pfam" id="PF11859">
    <property type="entry name" value="DUF3379"/>
    <property type="match status" value="1"/>
</dbReference>
<feature type="transmembrane region" description="Helical" evidence="1">
    <location>
        <begin position="77"/>
        <end position="98"/>
    </location>
</feature>
<name>A0ABS6MLE3_9GAMM</name>
<dbReference type="EMBL" id="JAHRID010000004">
    <property type="protein sequence ID" value="MBV2129565.1"/>
    <property type="molecule type" value="Genomic_DNA"/>
</dbReference>